<dbReference type="RefSeq" id="XP_015592464.1">
    <property type="nucleotide sequence ID" value="XM_015736978.2"/>
</dbReference>
<feature type="compositionally biased region" description="Polar residues" evidence="2">
    <location>
        <begin position="715"/>
        <end position="725"/>
    </location>
</feature>
<dbReference type="Proteomes" id="UP000694920">
    <property type="component" value="Unplaced"/>
</dbReference>
<feature type="coiled-coil region" evidence="1">
    <location>
        <begin position="795"/>
        <end position="822"/>
    </location>
</feature>
<dbReference type="AlphaFoldDB" id="A0AAJ7BRE5"/>
<feature type="compositionally biased region" description="Basic and acidic residues" evidence="2">
    <location>
        <begin position="745"/>
        <end position="755"/>
    </location>
</feature>
<evidence type="ECO:0000256" key="1">
    <source>
        <dbReference type="SAM" id="Coils"/>
    </source>
</evidence>
<feature type="compositionally biased region" description="Basic residues" evidence="2">
    <location>
        <begin position="169"/>
        <end position="182"/>
    </location>
</feature>
<evidence type="ECO:0000256" key="3">
    <source>
        <dbReference type="SAM" id="SignalP"/>
    </source>
</evidence>
<feature type="compositionally biased region" description="Basic and acidic residues" evidence="2">
    <location>
        <begin position="341"/>
        <end position="350"/>
    </location>
</feature>
<feature type="compositionally biased region" description="Basic and acidic residues" evidence="2">
    <location>
        <begin position="233"/>
        <end position="244"/>
    </location>
</feature>
<keyword evidence="4" id="KW-1185">Reference proteome</keyword>
<dbReference type="RefSeq" id="XP_015592463.1">
    <property type="nucleotide sequence ID" value="XM_015736977.2"/>
</dbReference>
<feature type="region of interest" description="Disordered" evidence="2">
    <location>
        <begin position="608"/>
        <end position="646"/>
    </location>
</feature>
<feature type="compositionally biased region" description="Polar residues" evidence="2">
    <location>
        <begin position="628"/>
        <end position="646"/>
    </location>
</feature>
<feature type="region of interest" description="Disordered" evidence="2">
    <location>
        <begin position="225"/>
        <end position="244"/>
    </location>
</feature>
<protein>
    <submittedName>
        <fullName evidence="5 6">Uncharacterized protein LOC107266474 isoform X1</fullName>
    </submittedName>
</protein>
<evidence type="ECO:0000256" key="2">
    <source>
        <dbReference type="SAM" id="MobiDB-lite"/>
    </source>
</evidence>
<dbReference type="RefSeq" id="XP_015592465.1">
    <property type="nucleotide sequence ID" value="XM_015736979.2"/>
</dbReference>
<feature type="region of interest" description="Disordered" evidence="2">
    <location>
        <begin position="281"/>
        <end position="357"/>
    </location>
</feature>
<name>A0AAJ7BRE5_CEPCN</name>
<evidence type="ECO:0000313" key="7">
    <source>
        <dbReference type="RefSeq" id="XP_015592465.1"/>
    </source>
</evidence>
<accession>A0AAJ7BRE5</accession>
<feature type="compositionally biased region" description="Basic and acidic residues" evidence="2">
    <location>
        <begin position="307"/>
        <end position="316"/>
    </location>
</feature>
<gene>
    <name evidence="5 6 7 8" type="primary">LOC107266474</name>
</gene>
<evidence type="ECO:0000313" key="8">
    <source>
        <dbReference type="RefSeq" id="XP_024939511.1"/>
    </source>
</evidence>
<evidence type="ECO:0000313" key="6">
    <source>
        <dbReference type="RefSeq" id="XP_015592464.1"/>
    </source>
</evidence>
<feature type="chain" id="PRO_5044708605" evidence="3">
    <location>
        <begin position="24"/>
        <end position="973"/>
    </location>
</feature>
<keyword evidence="1" id="KW-0175">Coiled coil</keyword>
<feature type="compositionally biased region" description="Basic residues" evidence="2">
    <location>
        <begin position="281"/>
        <end position="291"/>
    </location>
</feature>
<feature type="region of interest" description="Disordered" evidence="2">
    <location>
        <begin position="677"/>
        <end position="755"/>
    </location>
</feature>
<organism evidence="4 7">
    <name type="scientific">Cephus cinctus</name>
    <name type="common">Wheat stem sawfly</name>
    <dbReference type="NCBI Taxonomy" id="211228"/>
    <lineage>
        <taxon>Eukaryota</taxon>
        <taxon>Metazoa</taxon>
        <taxon>Ecdysozoa</taxon>
        <taxon>Arthropoda</taxon>
        <taxon>Hexapoda</taxon>
        <taxon>Insecta</taxon>
        <taxon>Pterygota</taxon>
        <taxon>Neoptera</taxon>
        <taxon>Endopterygota</taxon>
        <taxon>Hymenoptera</taxon>
        <taxon>Cephoidea</taxon>
        <taxon>Cephidae</taxon>
        <taxon>Cephus</taxon>
    </lineage>
</organism>
<feature type="signal peptide" evidence="3">
    <location>
        <begin position="1"/>
        <end position="23"/>
    </location>
</feature>
<evidence type="ECO:0000313" key="5">
    <source>
        <dbReference type="RefSeq" id="XP_015592463.1"/>
    </source>
</evidence>
<evidence type="ECO:0000313" key="4">
    <source>
        <dbReference type="Proteomes" id="UP000694920"/>
    </source>
</evidence>
<feature type="compositionally biased region" description="Polar residues" evidence="2">
    <location>
        <begin position="677"/>
        <end position="701"/>
    </location>
</feature>
<proteinExistence type="predicted"/>
<feature type="compositionally biased region" description="Low complexity" evidence="2">
    <location>
        <begin position="608"/>
        <end position="627"/>
    </location>
</feature>
<dbReference type="KEGG" id="ccin:107266474"/>
<feature type="compositionally biased region" description="Low complexity" evidence="2">
    <location>
        <begin position="145"/>
        <end position="159"/>
    </location>
</feature>
<keyword evidence="3" id="KW-0732">Signal</keyword>
<feature type="region of interest" description="Disordered" evidence="2">
    <location>
        <begin position="136"/>
        <end position="187"/>
    </location>
</feature>
<sequence length="973" mass="108806">MQLSSYRFHVIISLLITVIRIEAEVKRSRNVTVNSSVAMCLDPAISSGLKNGDTFEDGYQDSSLLVDDSQTRLARTKRLPSSSSSSGKRHGRTIFVKAIVSNPKLSPTQVLAHKLAKDALQSSKMQDTFKRLTDVRTKDGGRQQVYVSSTADSYSSSPKTSKEICKSCSRPRKKKRKRHKDHPARDRIQHAHVIKRKPTSKKEFSKLRRGHINLVEGARRKLSLSDPNGINGNKEDNLSEGNSEKKEIRRAIDLASEDYMDYSVQELPTFNPHLMKVARLKSKKKAKKKVSHISERESMIAKLMKTTTRDPRKKSPGDQGVEYSEYYSEGDILNDPPVNKIESKDDDTSKNSRSRLTRQVLNGSSIYSQESPSNSYIHYLYSIPKDRYKNIKDRRSEDGVYKTVNSLQNYVPISQSNSLGQSIEIQNDNDFNYGPKYESLLEKNGNPVYPFSSGSQDTMADTSGLQIEQEPSLGYGNDQPQINFNNNKMFDTGKTFSVSNKEYQYPVPSLLTQAQSRKFNSNQDRYGKVNPLQLSAEHESSERFSSRVGNDLNFILTTQRSLNNILDNNFLSSSTQNNKMLSPSAFTDNIQPLSKLFASLGVNASSSWNHSPGSSSSSTVQSSEATSQTIPSLSNLTSTNSHQVESTSTLMNITEVDKSSFNSGSYELLEKNSKDNWTANRDLNNFDTVGPETNLQMAKPSTNDKTEGQDRQENPKNNCTTTTVPELNPKLKGVGEASSVPPEPEEVRRKEKGKQKEIKVMEHHLLPMTTTPAGAIDTAGSTNTSNITAMVNETKEVASQILNKIIDELEELKIDRSKTEQKEGLPCKLTGSWVTIQAGVRIDMRVTNHTISVSLGILTPQPSYEGLLNTTWNVTGHAPFKRGGPFVLIATDNHTKTLAVFIGACRVCQGIDTIEGMWTVSREPRDCRDFQMATSIFHEILRRTRLYSAIREKHQEKCTTPFTRDNHTVSING</sequence>
<dbReference type="RefSeq" id="XP_024939511.1">
    <property type="nucleotide sequence ID" value="XM_025083743.1"/>
</dbReference>
<dbReference type="GeneID" id="107266474"/>
<feature type="compositionally biased region" description="Basic and acidic residues" evidence="2">
    <location>
        <begin position="702"/>
        <end position="714"/>
    </location>
</feature>
<reference evidence="5 6" key="1">
    <citation type="submission" date="2025-04" db="UniProtKB">
        <authorList>
            <consortium name="RefSeq"/>
        </authorList>
    </citation>
    <scope>IDENTIFICATION</scope>
</reference>